<accession>A0A6N9NJY1</accession>
<sequence>MNIDNTFIFITLLVGIGAIQSALENLLLFIKLPNIANYPLNQGILKSKLANGFRYFYNSPGVWILLILRLLLGFLVLLQCYYKEVHFIPILFLLIIDQIAFPRWKFFPVSESPLQRVLLIGIMFHSLFPTEQVSIIILTAISLFLCLAYFASGYKKSESKSWRNGARMINFAEESSFPFKGKHEFWKYFGFLVILFECSFFLGLAFKQLAIVFMIIGFLFHAFLYVRYNYSFFFWTFIACYPAVYFVSVQINELIVTVFFT</sequence>
<dbReference type="RefSeq" id="WP_160633111.1">
    <property type="nucleotide sequence ID" value="NZ_WWNE01000006.1"/>
</dbReference>
<feature type="transmembrane region" description="Helical" evidence="1">
    <location>
        <begin position="85"/>
        <end position="104"/>
    </location>
</feature>
<feature type="transmembrane region" description="Helical" evidence="1">
    <location>
        <begin position="209"/>
        <end position="226"/>
    </location>
</feature>
<protein>
    <recommendedName>
        <fullName evidence="4">HTTM domain-containing protein</fullName>
    </recommendedName>
</protein>
<proteinExistence type="predicted"/>
<dbReference type="AlphaFoldDB" id="A0A6N9NJY1"/>
<keyword evidence="1" id="KW-0812">Transmembrane</keyword>
<keyword evidence="3" id="KW-1185">Reference proteome</keyword>
<keyword evidence="1" id="KW-1133">Transmembrane helix</keyword>
<evidence type="ECO:0000256" key="1">
    <source>
        <dbReference type="SAM" id="Phobius"/>
    </source>
</evidence>
<dbReference type="Proteomes" id="UP000470771">
    <property type="component" value="Unassembled WGS sequence"/>
</dbReference>
<feature type="transmembrane region" description="Helical" evidence="1">
    <location>
        <begin position="185"/>
        <end position="203"/>
    </location>
</feature>
<evidence type="ECO:0008006" key="4">
    <source>
        <dbReference type="Google" id="ProtNLM"/>
    </source>
</evidence>
<gene>
    <name evidence="2" type="ORF">GQN54_08555</name>
</gene>
<name>A0A6N9NJY1_9FLAO</name>
<evidence type="ECO:0000313" key="2">
    <source>
        <dbReference type="EMBL" id="NBG66169.1"/>
    </source>
</evidence>
<reference evidence="2 3" key="1">
    <citation type="submission" date="2019-12" db="EMBL/GenBank/DDBJ databases">
        <authorList>
            <person name="Zhao J."/>
        </authorList>
    </citation>
    <scope>NUCLEOTIDE SEQUENCE [LARGE SCALE GENOMIC DNA]</scope>
    <source>
        <strain evidence="2 3">S-15</strain>
    </source>
</reference>
<comment type="caution">
    <text evidence="2">The sequence shown here is derived from an EMBL/GenBank/DDBJ whole genome shotgun (WGS) entry which is preliminary data.</text>
</comment>
<keyword evidence="1" id="KW-0472">Membrane</keyword>
<feature type="transmembrane region" description="Helical" evidence="1">
    <location>
        <begin position="7"/>
        <end position="30"/>
    </location>
</feature>
<feature type="transmembrane region" description="Helical" evidence="1">
    <location>
        <begin position="55"/>
        <end position="78"/>
    </location>
</feature>
<evidence type="ECO:0000313" key="3">
    <source>
        <dbReference type="Proteomes" id="UP000470771"/>
    </source>
</evidence>
<feature type="transmembrane region" description="Helical" evidence="1">
    <location>
        <begin position="133"/>
        <end position="154"/>
    </location>
</feature>
<feature type="transmembrane region" description="Helical" evidence="1">
    <location>
        <begin position="233"/>
        <end position="260"/>
    </location>
</feature>
<organism evidence="2 3">
    <name type="scientific">Acidiluteibacter ferrifornacis</name>
    <dbReference type="NCBI Taxonomy" id="2692424"/>
    <lineage>
        <taxon>Bacteria</taxon>
        <taxon>Pseudomonadati</taxon>
        <taxon>Bacteroidota</taxon>
        <taxon>Flavobacteriia</taxon>
        <taxon>Flavobacteriales</taxon>
        <taxon>Cryomorphaceae</taxon>
        <taxon>Acidiluteibacter</taxon>
    </lineage>
</organism>
<dbReference type="EMBL" id="WWNE01000006">
    <property type="protein sequence ID" value="NBG66169.1"/>
    <property type="molecule type" value="Genomic_DNA"/>
</dbReference>